<name>A0A246JFU7_9BURK</name>
<organism evidence="4 5">
    <name type="scientific">Roseateles aquatilis</name>
    <dbReference type="NCBI Taxonomy" id="431061"/>
    <lineage>
        <taxon>Bacteria</taxon>
        <taxon>Pseudomonadati</taxon>
        <taxon>Pseudomonadota</taxon>
        <taxon>Betaproteobacteria</taxon>
        <taxon>Burkholderiales</taxon>
        <taxon>Sphaerotilaceae</taxon>
        <taxon>Roseateles</taxon>
    </lineage>
</organism>
<sequence length="629" mass="68109">MPQQHATRWAAPMAALGAEPAGGRRDGQAGIDHLQRDVLEAVALGRPLKAVMDLLCRGVEALAPEVICSVLSVDDSGNVHPLAAPSLPTSFSGALEGLTVGPQAGSCGTAAWRREAVEVTDIANDPLWAPFRELALGHGLAACWSTPILVGADLVVATFALYYREPRGAAPFHRQMVQACAQLCQIAFMHDRHQREIERLAYFDGVTGLPNRTLLADRAHQTLLLASRAEAPAALLLLDIDRFKTVNDSLGHAVGDQVLKHISARLLDTLRDSDTLARLGGDEFVALLPGCTAEDAMHVAAKLRAALEAPIPLDGSHARVQMTASIGVCAYPRDGADLDQLLKNADIAMYEAKRAGRDCARFFLRAMNQALDERLDIEAALRHALSNGLLQLHFQPKLRLSDRQLVGVEALLRWHDAQRGWVPPDRFIPVAEESGLINALDAWVLDQACAQLAAWRAQAVNVPGMSVNVSPQRFHQDDVAAHARALLARHGLAARDLTLEVTERLMLDDNSRPREQLQQLNEMGVGVSVDDFGTGYSSLSYLKRLPVTELKLDKSFVRDLAHDADDRALSSAVIGIGKALGLTVVAEGVETEGQRDILLQLGCEVAQGWLFGKPMGAEALVAWMTPTRR</sequence>
<dbReference type="Gene3D" id="3.30.70.270">
    <property type="match status" value="1"/>
</dbReference>
<dbReference type="InterPro" id="IPR029787">
    <property type="entry name" value="Nucleotide_cyclase"/>
</dbReference>
<evidence type="ECO:0000259" key="2">
    <source>
        <dbReference type="PROSITE" id="PS50883"/>
    </source>
</evidence>
<dbReference type="InterPro" id="IPR000160">
    <property type="entry name" value="GGDEF_dom"/>
</dbReference>
<evidence type="ECO:0000256" key="1">
    <source>
        <dbReference type="ARBA" id="ARBA00051114"/>
    </source>
</evidence>
<dbReference type="InterPro" id="IPR035919">
    <property type="entry name" value="EAL_sf"/>
</dbReference>
<dbReference type="InterPro" id="IPR052155">
    <property type="entry name" value="Biofilm_reg_signaling"/>
</dbReference>
<dbReference type="InterPro" id="IPR043128">
    <property type="entry name" value="Rev_trsase/Diguanyl_cyclase"/>
</dbReference>
<dbReference type="Gene3D" id="3.30.450.40">
    <property type="match status" value="1"/>
</dbReference>
<dbReference type="PIRSF" id="PIRSF005925">
    <property type="entry name" value="Dos"/>
    <property type="match status" value="1"/>
</dbReference>
<dbReference type="CDD" id="cd01948">
    <property type="entry name" value="EAL"/>
    <property type="match status" value="1"/>
</dbReference>
<dbReference type="PROSITE" id="PS50883">
    <property type="entry name" value="EAL"/>
    <property type="match status" value="1"/>
</dbReference>
<dbReference type="Proteomes" id="UP000197468">
    <property type="component" value="Unassembled WGS sequence"/>
</dbReference>
<reference evidence="4 5" key="1">
    <citation type="journal article" date="2008" name="Int. J. Syst. Evol. Microbiol.">
        <title>Description of Roseateles aquatilis sp. nov. and Roseateles terrae sp. nov., in the class Betaproteobacteria, and emended description of the genus Roseateles.</title>
        <authorList>
            <person name="Gomila M."/>
            <person name="Bowien B."/>
            <person name="Falsen E."/>
            <person name="Moore E.R."/>
            <person name="Lalucat J."/>
        </authorList>
    </citation>
    <scope>NUCLEOTIDE SEQUENCE [LARGE SCALE GENOMIC DNA]</scope>
    <source>
        <strain evidence="4 5">CCUG 48205</strain>
    </source>
</reference>
<dbReference type="SUPFAM" id="SSF55781">
    <property type="entry name" value="GAF domain-like"/>
    <property type="match status" value="1"/>
</dbReference>
<comment type="caution">
    <text evidence="4">The sequence shown here is derived from an EMBL/GenBank/DDBJ whole genome shotgun (WGS) entry which is preliminary data.</text>
</comment>
<dbReference type="PANTHER" id="PTHR44757">
    <property type="entry name" value="DIGUANYLATE CYCLASE DGCP"/>
    <property type="match status" value="1"/>
</dbReference>
<evidence type="ECO:0000259" key="3">
    <source>
        <dbReference type="PROSITE" id="PS50887"/>
    </source>
</evidence>
<dbReference type="EMBL" id="NIOF01000003">
    <property type="protein sequence ID" value="OWQ91495.1"/>
    <property type="molecule type" value="Genomic_DNA"/>
</dbReference>
<dbReference type="SUPFAM" id="SSF55073">
    <property type="entry name" value="Nucleotide cyclase"/>
    <property type="match status" value="1"/>
</dbReference>
<dbReference type="Gene3D" id="3.20.20.450">
    <property type="entry name" value="EAL domain"/>
    <property type="match status" value="1"/>
</dbReference>
<dbReference type="PANTHER" id="PTHR44757:SF2">
    <property type="entry name" value="BIOFILM ARCHITECTURE MAINTENANCE PROTEIN MBAA"/>
    <property type="match status" value="1"/>
</dbReference>
<dbReference type="GO" id="GO:0071111">
    <property type="term" value="F:cyclic-guanylate-specific phosphodiesterase activity"/>
    <property type="evidence" value="ECO:0007669"/>
    <property type="project" value="UniProtKB-EC"/>
</dbReference>
<dbReference type="InterPro" id="IPR029016">
    <property type="entry name" value="GAF-like_dom_sf"/>
</dbReference>
<dbReference type="OrthoDB" id="9813903at2"/>
<evidence type="ECO:0000313" key="5">
    <source>
        <dbReference type="Proteomes" id="UP000197468"/>
    </source>
</evidence>
<dbReference type="SMART" id="SM00267">
    <property type="entry name" value="GGDEF"/>
    <property type="match status" value="1"/>
</dbReference>
<accession>A0A246JFU7</accession>
<dbReference type="Pfam" id="PF00990">
    <property type="entry name" value="GGDEF"/>
    <property type="match status" value="1"/>
</dbReference>
<dbReference type="RefSeq" id="WP_088384722.1">
    <property type="nucleotide sequence ID" value="NZ_NIOF01000003.1"/>
</dbReference>
<keyword evidence="5" id="KW-1185">Reference proteome</keyword>
<evidence type="ECO:0008006" key="6">
    <source>
        <dbReference type="Google" id="ProtNLM"/>
    </source>
</evidence>
<dbReference type="PROSITE" id="PS50887">
    <property type="entry name" value="GGDEF"/>
    <property type="match status" value="1"/>
</dbReference>
<dbReference type="InterPro" id="IPR012226">
    <property type="entry name" value="Diguanyl_cyclase/Pdiesterase"/>
</dbReference>
<evidence type="ECO:0000313" key="4">
    <source>
        <dbReference type="EMBL" id="OWQ91495.1"/>
    </source>
</evidence>
<gene>
    <name evidence="4" type="ORF">CDN99_10110</name>
</gene>
<feature type="domain" description="GGDEF" evidence="3">
    <location>
        <begin position="231"/>
        <end position="365"/>
    </location>
</feature>
<protein>
    <recommendedName>
        <fullName evidence="6">Bifunctional diguanylate cyclase/phosphodiesterase</fullName>
    </recommendedName>
</protein>
<dbReference type="AlphaFoldDB" id="A0A246JFU7"/>
<dbReference type="FunFam" id="3.30.70.270:FF:000001">
    <property type="entry name" value="Diguanylate cyclase domain protein"/>
    <property type="match status" value="1"/>
</dbReference>
<dbReference type="InterPro" id="IPR003018">
    <property type="entry name" value="GAF"/>
</dbReference>
<dbReference type="CDD" id="cd01949">
    <property type="entry name" value="GGDEF"/>
    <property type="match status" value="1"/>
</dbReference>
<dbReference type="SUPFAM" id="SSF141868">
    <property type="entry name" value="EAL domain-like"/>
    <property type="match status" value="1"/>
</dbReference>
<proteinExistence type="predicted"/>
<dbReference type="InterPro" id="IPR001633">
    <property type="entry name" value="EAL_dom"/>
</dbReference>
<dbReference type="Pfam" id="PF00563">
    <property type="entry name" value="EAL"/>
    <property type="match status" value="1"/>
</dbReference>
<dbReference type="SMART" id="SM00065">
    <property type="entry name" value="GAF"/>
    <property type="match status" value="1"/>
</dbReference>
<dbReference type="SMART" id="SM00052">
    <property type="entry name" value="EAL"/>
    <property type="match status" value="1"/>
</dbReference>
<dbReference type="NCBIfam" id="TIGR00254">
    <property type="entry name" value="GGDEF"/>
    <property type="match status" value="1"/>
</dbReference>
<dbReference type="GO" id="GO:0071732">
    <property type="term" value="P:cellular response to nitric oxide"/>
    <property type="evidence" value="ECO:0007669"/>
    <property type="project" value="UniProtKB-ARBA"/>
</dbReference>
<dbReference type="FunFam" id="3.20.20.450:FF:000001">
    <property type="entry name" value="Cyclic di-GMP phosphodiesterase yahA"/>
    <property type="match status" value="1"/>
</dbReference>
<dbReference type="Pfam" id="PF13185">
    <property type="entry name" value="GAF_2"/>
    <property type="match status" value="1"/>
</dbReference>
<comment type="catalytic activity">
    <reaction evidence="1">
        <text>3',3'-c-di-GMP + H2O = 5'-phosphoguanylyl(3'-&gt;5')guanosine + H(+)</text>
        <dbReference type="Rhea" id="RHEA:24902"/>
        <dbReference type="ChEBI" id="CHEBI:15377"/>
        <dbReference type="ChEBI" id="CHEBI:15378"/>
        <dbReference type="ChEBI" id="CHEBI:58754"/>
        <dbReference type="ChEBI" id="CHEBI:58805"/>
        <dbReference type="EC" id="3.1.4.52"/>
    </reaction>
    <physiologicalReaction direction="left-to-right" evidence="1">
        <dbReference type="Rhea" id="RHEA:24903"/>
    </physiologicalReaction>
</comment>
<feature type="domain" description="EAL" evidence="2">
    <location>
        <begin position="374"/>
        <end position="628"/>
    </location>
</feature>